<evidence type="ECO:0000313" key="3">
    <source>
        <dbReference type="EMBL" id="NHZ66096.1"/>
    </source>
</evidence>
<reference evidence="3 4" key="1">
    <citation type="submission" date="2019-10" db="EMBL/GenBank/DDBJ databases">
        <title>Taxonomy of Antarctic Massilia spp.: description of Massilia rubra sp. nov., Massilia aquatica sp. nov., Massilia mucilaginosa sp. nov., Massilia frigida sp. nov. isolated from streams, lakes and regoliths.</title>
        <authorList>
            <person name="Holochova P."/>
            <person name="Sedlacek I."/>
            <person name="Kralova S."/>
            <person name="Maslanova I."/>
            <person name="Busse H.-J."/>
            <person name="Stankova E."/>
            <person name="Vrbovska V."/>
            <person name="Kovarovic V."/>
            <person name="Bartak M."/>
            <person name="Svec P."/>
            <person name="Pantucek R."/>
        </authorList>
    </citation>
    <scope>NUCLEOTIDE SEQUENCE [LARGE SCALE GENOMIC DNA]</scope>
    <source>
        <strain evidence="3 4">CCM 8694</strain>
    </source>
</reference>
<feature type="chain" id="PRO_5045066987" evidence="1">
    <location>
        <begin position="22"/>
        <end position="178"/>
    </location>
</feature>
<keyword evidence="1" id="KW-0732">Signal</keyword>
<dbReference type="Proteomes" id="UP000610594">
    <property type="component" value="Unassembled WGS sequence"/>
</dbReference>
<feature type="signal peptide" evidence="1">
    <location>
        <begin position="1"/>
        <end position="21"/>
    </location>
</feature>
<evidence type="ECO:0000256" key="1">
    <source>
        <dbReference type="SAM" id="SignalP"/>
    </source>
</evidence>
<accession>A0ABX0N0U9</accession>
<dbReference type="EMBL" id="WHJF01000113">
    <property type="protein sequence ID" value="NHZ66096.1"/>
    <property type="molecule type" value="Genomic_DNA"/>
</dbReference>
<evidence type="ECO:0000313" key="4">
    <source>
        <dbReference type="Proteomes" id="UP000610594"/>
    </source>
</evidence>
<keyword evidence="4" id="KW-1185">Reference proteome</keyword>
<dbReference type="RefSeq" id="WP_167240007.1">
    <property type="nucleotide sequence ID" value="NZ_WHJF01000113.1"/>
</dbReference>
<dbReference type="InterPro" id="IPR018637">
    <property type="entry name" value="DUF2059"/>
</dbReference>
<name>A0ABX0N0U9_9BURK</name>
<evidence type="ECO:0000259" key="2">
    <source>
        <dbReference type="Pfam" id="PF09832"/>
    </source>
</evidence>
<dbReference type="Pfam" id="PF09832">
    <property type="entry name" value="DUF2059"/>
    <property type="match status" value="1"/>
</dbReference>
<comment type="caution">
    <text evidence="3">The sequence shown here is derived from an EMBL/GenBank/DDBJ whole genome shotgun (WGS) entry which is preliminary data.</text>
</comment>
<gene>
    <name evidence="3" type="ORF">F1735_28030</name>
</gene>
<proteinExistence type="predicted"/>
<feature type="domain" description="DUF2059" evidence="2">
    <location>
        <begin position="110"/>
        <end position="164"/>
    </location>
</feature>
<organism evidence="3 4">
    <name type="scientific">Massilia genomosp. 1</name>
    <dbReference type="NCBI Taxonomy" id="2609280"/>
    <lineage>
        <taxon>Bacteria</taxon>
        <taxon>Pseudomonadati</taxon>
        <taxon>Pseudomonadota</taxon>
        <taxon>Betaproteobacteria</taxon>
        <taxon>Burkholderiales</taxon>
        <taxon>Oxalobacteraceae</taxon>
        <taxon>Telluria group</taxon>
        <taxon>Massilia</taxon>
    </lineage>
</organism>
<sequence>MREFTAIIVTALALLATPAFAQKAPLDPAVDKAVRSMLDSMNYRKVINDSFAQIQGSLPQMFLQGALSEINSDQRLTPAQKKAAIAKVEKQAPAATQQLRALFEDPTLAEDMIEEMVPLYGSRFTVAEIEQIAAFYGTPVGTKMLAVLPQLTIEAMQLGQRVMLPRIAKIIKANTAIN</sequence>
<protein>
    <submittedName>
        <fullName evidence="3">DUF2059 domain-containing protein</fullName>
    </submittedName>
</protein>